<evidence type="ECO:0000313" key="16">
    <source>
        <dbReference type="WBParaSite" id="PgR065_g028_t02"/>
    </source>
</evidence>
<evidence type="ECO:0000256" key="7">
    <source>
        <dbReference type="ARBA" id="ARBA00023146"/>
    </source>
</evidence>
<evidence type="ECO:0000256" key="4">
    <source>
        <dbReference type="ARBA" id="ARBA00022741"/>
    </source>
</evidence>
<evidence type="ECO:0000256" key="6">
    <source>
        <dbReference type="ARBA" id="ARBA00022917"/>
    </source>
</evidence>
<evidence type="ECO:0000313" key="15">
    <source>
        <dbReference type="Proteomes" id="UP000887569"/>
    </source>
</evidence>
<dbReference type="GO" id="GO:0006420">
    <property type="term" value="P:arginyl-tRNA aminoacylation"/>
    <property type="evidence" value="ECO:0007669"/>
    <property type="project" value="InterPro"/>
</dbReference>
<dbReference type="InterPro" id="IPR035684">
    <property type="entry name" value="ArgRS_core"/>
</dbReference>
<dbReference type="GO" id="GO:0005524">
    <property type="term" value="F:ATP binding"/>
    <property type="evidence" value="ECO:0007669"/>
    <property type="project" value="UniProtKB-KW"/>
</dbReference>
<feature type="coiled-coil region" evidence="13">
    <location>
        <begin position="380"/>
        <end position="414"/>
    </location>
</feature>
<evidence type="ECO:0000256" key="5">
    <source>
        <dbReference type="ARBA" id="ARBA00022840"/>
    </source>
</evidence>
<keyword evidence="13" id="KW-0175">Coiled coil</keyword>
<dbReference type="SUPFAM" id="SSF52374">
    <property type="entry name" value="Nucleotidylyl transferase"/>
    <property type="match status" value="1"/>
</dbReference>
<dbReference type="EC" id="6.1.1.19" evidence="2"/>
<comment type="similarity">
    <text evidence="1 12">Belongs to the class-I aminoacyl-tRNA synthetase family.</text>
</comment>
<dbReference type="PANTHER" id="PTHR11956:SF11">
    <property type="entry name" value="ARGININE--TRNA LIGASE, MITOCHONDRIAL-RELATED"/>
    <property type="match status" value="1"/>
</dbReference>
<dbReference type="GO" id="GO:0004814">
    <property type="term" value="F:arginine-tRNA ligase activity"/>
    <property type="evidence" value="ECO:0007669"/>
    <property type="project" value="UniProtKB-EC"/>
</dbReference>
<sequence length="502" mass="57815">MLSLRHYLHNLRCNRNLIADLLRPRLSSTRRRRILIDYSSPNIAKRFHIGNLRSTLIGHFLDSLHRTIGDEVTSLNYLGDWGSQFALIVAYWPKMRPTDEVWNNYNDLEKIDLLTSCYVKANAVATDDVAFRAESRRIFKEMENDLIAGNLNNERLLFWDEVRKISMRHLDEFYRRLRIKFDVTSPESENVKKAHELIDGLLNKGIARLAADGIAIVKDDRIEGYAAIRKSDNSSLYLSRELASILRREERYAADSYMYVVDRAQSRHFELLKNLLSIIERDDLSAKIHHIPFGRVKGLSTRNGRTEAVDEIVDRGCELAADFIRKSKTIKIDESQIQDTALNLSLSTIIVNDLKRSRNSEYIFSFNDAFHLNQSNALLLQMKHSRLVSLEKRNEELMHELDAEKDSEVALELELGEETRRLVAHLWQFDEALFSSWQKMEPCRVTVYLLQLANLVGSASASLRVMGEPRGRALSRLLLFAAARGVLKEGMKLIGLEPLDQM</sequence>
<dbReference type="SMART" id="SM00836">
    <property type="entry name" value="DALR_1"/>
    <property type="match status" value="1"/>
</dbReference>
<name>A0A915BX53_PARUN</name>
<dbReference type="AlphaFoldDB" id="A0A915BX53"/>
<evidence type="ECO:0000256" key="3">
    <source>
        <dbReference type="ARBA" id="ARBA00022598"/>
    </source>
</evidence>
<reference evidence="16 17" key="1">
    <citation type="submission" date="2022-11" db="UniProtKB">
        <authorList>
            <consortium name="WormBaseParasite"/>
        </authorList>
    </citation>
    <scope>IDENTIFICATION</scope>
</reference>
<keyword evidence="6 12" id="KW-0648">Protein biosynthesis</keyword>
<dbReference type="PRINTS" id="PR01038">
    <property type="entry name" value="TRNASYNTHARG"/>
</dbReference>
<keyword evidence="4 12" id="KW-0547">Nucleotide-binding</keyword>
<feature type="domain" description="DALR anticodon binding" evidence="14">
    <location>
        <begin position="380"/>
        <end position="502"/>
    </location>
</feature>
<dbReference type="SUPFAM" id="SSF47323">
    <property type="entry name" value="Anticodon-binding domain of a subclass of class I aminoacyl-tRNA synthetases"/>
    <property type="match status" value="1"/>
</dbReference>
<proteinExistence type="inferred from homology"/>
<dbReference type="PROSITE" id="PS00178">
    <property type="entry name" value="AA_TRNA_LIGASE_I"/>
    <property type="match status" value="1"/>
</dbReference>
<dbReference type="Pfam" id="PF05746">
    <property type="entry name" value="DALR_1"/>
    <property type="match status" value="1"/>
</dbReference>
<dbReference type="Pfam" id="PF00750">
    <property type="entry name" value="tRNA-synt_1d"/>
    <property type="match status" value="1"/>
</dbReference>
<evidence type="ECO:0000256" key="11">
    <source>
        <dbReference type="ARBA" id="ARBA00049595"/>
    </source>
</evidence>
<dbReference type="InterPro" id="IPR001278">
    <property type="entry name" value="Arg-tRNA-ligase"/>
</dbReference>
<dbReference type="InterPro" id="IPR009080">
    <property type="entry name" value="tRNAsynth_Ia_anticodon-bd"/>
</dbReference>
<dbReference type="PANTHER" id="PTHR11956">
    <property type="entry name" value="ARGINYL-TRNA SYNTHETASE"/>
    <property type="match status" value="1"/>
</dbReference>
<dbReference type="GO" id="GO:0005739">
    <property type="term" value="C:mitochondrion"/>
    <property type="evidence" value="ECO:0007669"/>
    <property type="project" value="TreeGrafter"/>
</dbReference>
<accession>A0A915BX53</accession>
<evidence type="ECO:0000256" key="8">
    <source>
        <dbReference type="ARBA" id="ARBA00033033"/>
    </source>
</evidence>
<evidence type="ECO:0000256" key="13">
    <source>
        <dbReference type="SAM" id="Coils"/>
    </source>
</evidence>
<evidence type="ECO:0000256" key="9">
    <source>
        <dbReference type="ARBA" id="ARBA00039495"/>
    </source>
</evidence>
<evidence type="ECO:0000256" key="12">
    <source>
        <dbReference type="RuleBase" id="RU363038"/>
    </source>
</evidence>
<dbReference type="FunFam" id="1.10.730.10:FF:000006">
    <property type="entry name" value="Arginyl-tRNA synthetase 2, mitochondrial"/>
    <property type="match status" value="1"/>
</dbReference>
<keyword evidence="5 12" id="KW-0067">ATP-binding</keyword>
<dbReference type="InterPro" id="IPR001412">
    <property type="entry name" value="aa-tRNA-synth_I_CS"/>
</dbReference>
<dbReference type="WBParaSite" id="PgR065_g028_t02">
    <property type="protein sequence ID" value="PgR065_g028_t02"/>
    <property type="gene ID" value="PgR065_g028"/>
</dbReference>
<organism evidence="15 17">
    <name type="scientific">Parascaris univalens</name>
    <name type="common">Nematode worm</name>
    <dbReference type="NCBI Taxonomy" id="6257"/>
    <lineage>
        <taxon>Eukaryota</taxon>
        <taxon>Metazoa</taxon>
        <taxon>Ecdysozoa</taxon>
        <taxon>Nematoda</taxon>
        <taxon>Chromadorea</taxon>
        <taxon>Rhabditida</taxon>
        <taxon>Spirurina</taxon>
        <taxon>Ascaridomorpha</taxon>
        <taxon>Ascaridoidea</taxon>
        <taxon>Ascarididae</taxon>
        <taxon>Parascaris</taxon>
    </lineage>
</organism>
<keyword evidence="7 12" id="KW-0030">Aminoacyl-tRNA synthetase</keyword>
<protein>
    <recommendedName>
        <fullName evidence="9">Probable arginine--tRNA ligase, mitochondrial</fullName>
        <ecNumber evidence="2">6.1.1.19</ecNumber>
    </recommendedName>
    <alternativeName>
        <fullName evidence="8">Arginyl-tRNA synthetase</fullName>
    </alternativeName>
</protein>
<dbReference type="Proteomes" id="UP000887569">
    <property type="component" value="Unplaced"/>
</dbReference>
<dbReference type="Gene3D" id="3.40.50.620">
    <property type="entry name" value="HUPs"/>
    <property type="match status" value="1"/>
</dbReference>
<keyword evidence="3 12" id="KW-0436">Ligase</keyword>
<evidence type="ECO:0000256" key="1">
    <source>
        <dbReference type="ARBA" id="ARBA00005594"/>
    </source>
</evidence>
<evidence type="ECO:0000256" key="10">
    <source>
        <dbReference type="ARBA" id="ARBA00049339"/>
    </source>
</evidence>
<dbReference type="Gene3D" id="1.10.730.10">
    <property type="entry name" value="Isoleucyl-tRNA Synthetase, Domain 1"/>
    <property type="match status" value="1"/>
</dbReference>
<comment type="catalytic activity">
    <reaction evidence="10">
        <text>tRNA(Arg) + L-arginine + ATP = L-arginyl-tRNA(Arg) + AMP + diphosphate</text>
        <dbReference type="Rhea" id="RHEA:20301"/>
        <dbReference type="Rhea" id="RHEA-COMP:9658"/>
        <dbReference type="Rhea" id="RHEA-COMP:9673"/>
        <dbReference type="ChEBI" id="CHEBI:30616"/>
        <dbReference type="ChEBI" id="CHEBI:32682"/>
        <dbReference type="ChEBI" id="CHEBI:33019"/>
        <dbReference type="ChEBI" id="CHEBI:78442"/>
        <dbReference type="ChEBI" id="CHEBI:78513"/>
        <dbReference type="ChEBI" id="CHEBI:456215"/>
        <dbReference type="EC" id="6.1.1.19"/>
    </reaction>
</comment>
<dbReference type="InterPro" id="IPR008909">
    <property type="entry name" value="DALR_anticod-bd"/>
</dbReference>
<evidence type="ECO:0000256" key="2">
    <source>
        <dbReference type="ARBA" id="ARBA00012837"/>
    </source>
</evidence>
<dbReference type="InterPro" id="IPR014729">
    <property type="entry name" value="Rossmann-like_a/b/a_fold"/>
</dbReference>
<evidence type="ECO:0000259" key="14">
    <source>
        <dbReference type="SMART" id="SM00836"/>
    </source>
</evidence>
<comment type="function">
    <text evidence="11">Catalyzes the attachment of arginine to tRNA(Arg) in a two-step reaction: arginine is first activated by ATP to form Arg-AMP and then transferred to the acceptor end of tRNA(Arg).</text>
</comment>
<evidence type="ECO:0000313" key="17">
    <source>
        <dbReference type="WBParaSite" id="PgR065_g028_t03"/>
    </source>
</evidence>
<keyword evidence="15" id="KW-1185">Reference proteome</keyword>
<dbReference type="WBParaSite" id="PgR065_g028_t03">
    <property type="protein sequence ID" value="PgR065_g028_t03"/>
    <property type="gene ID" value="PgR065_g028"/>
</dbReference>
<dbReference type="GO" id="GO:0032543">
    <property type="term" value="P:mitochondrial translation"/>
    <property type="evidence" value="ECO:0007669"/>
    <property type="project" value="TreeGrafter"/>
</dbReference>